<feature type="compositionally biased region" description="Acidic residues" evidence="1">
    <location>
        <begin position="34"/>
        <end position="46"/>
    </location>
</feature>
<name>A0A9P8PBJ5_9ASCO</name>
<feature type="compositionally biased region" description="Acidic residues" evidence="1">
    <location>
        <begin position="135"/>
        <end position="145"/>
    </location>
</feature>
<reference evidence="2" key="1">
    <citation type="journal article" date="2021" name="Open Biol.">
        <title>Shared evolutionary footprints suggest mitochondrial oxidative damage underlies multiple complex I losses in fungi.</title>
        <authorList>
            <person name="Schikora-Tamarit M.A."/>
            <person name="Marcet-Houben M."/>
            <person name="Nosek J."/>
            <person name="Gabaldon T."/>
        </authorList>
    </citation>
    <scope>NUCLEOTIDE SEQUENCE</scope>
    <source>
        <strain evidence="2">CBS6075</strain>
    </source>
</reference>
<dbReference type="PANTHER" id="PTHR37781:SF1">
    <property type="entry name" value="ADR380WP"/>
    <property type="match status" value="1"/>
</dbReference>
<organism evidence="2 3">
    <name type="scientific">Ogataea philodendri</name>
    <dbReference type="NCBI Taxonomy" id="1378263"/>
    <lineage>
        <taxon>Eukaryota</taxon>
        <taxon>Fungi</taxon>
        <taxon>Dikarya</taxon>
        <taxon>Ascomycota</taxon>
        <taxon>Saccharomycotina</taxon>
        <taxon>Pichiomycetes</taxon>
        <taxon>Pichiales</taxon>
        <taxon>Pichiaceae</taxon>
        <taxon>Ogataea</taxon>
    </lineage>
</organism>
<dbReference type="AlphaFoldDB" id="A0A9P8PBJ5"/>
<dbReference type="InterPro" id="IPR031349">
    <property type="entry name" value="Tfb6"/>
</dbReference>
<reference evidence="2" key="2">
    <citation type="submission" date="2021-01" db="EMBL/GenBank/DDBJ databases">
        <authorList>
            <person name="Schikora-Tamarit M.A."/>
        </authorList>
    </citation>
    <scope>NUCLEOTIDE SEQUENCE</scope>
    <source>
        <strain evidence="2">CBS6075</strain>
    </source>
</reference>
<proteinExistence type="predicted"/>
<keyword evidence="3" id="KW-1185">Reference proteome</keyword>
<dbReference type="OrthoDB" id="2567806at2759"/>
<accession>A0A9P8PBJ5</accession>
<dbReference type="Proteomes" id="UP000769157">
    <property type="component" value="Unassembled WGS sequence"/>
</dbReference>
<sequence length="347" mass="38690">MNAPSSPKHPNANEEVTPTEGDIPRDLADALDLSSDDSDGPTDDILADLPPTASCNCGDNFLDPDAVLPRASPMNPFGQNVGLTSSETPRIVHTKRDQPKRLTRAQQSRIVTYIDAQLLHIQRLFIKYMSLRNDDDDDDNQDMDTADPSPLASIDAPSTQTEPDDILQYSLLKLLSQIDSVVSLLWVSLYGDSHVPVIYHSNLSAKSLPTEVQVTMIDASQLWGQTEYIIKIMGDLVDYLEKYRFESFKEIHSVVELLAKIDNFVSVIIDQPATSVFSTTEKVRMDSIVQRTKLLMVKKLDAFRSVVENSEVDELGKRSLQSGQDLVPVYEQFIGEIYEGISDRTSI</sequence>
<feature type="region of interest" description="Disordered" evidence="1">
    <location>
        <begin position="135"/>
        <end position="160"/>
    </location>
</feature>
<evidence type="ECO:0000313" key="3">
    <source>
        <dbReference type="Proteomes" id="UP000769157"/>
    </source>
</evidence>
<dbReference type="EMBL" id="JAEUBE010000158">
    <property type="protein sequence ID" value="KAH3668249.1"/>
    <property type="molecule type" value="Genomic_DNA"/>
</dbReference>
<dbReference type="RefSeq" id="XP_046062663.1">
    <property type="nucleotide sequence ID" value="XM_046202827.1"/>
</dbReference>
<evidence type="ECO:0000313" key="2">
    <source>
        <dbReference type="EMBL" id="KAH3668249.1"/>
    </source>
</evidence>
<dbReference type="PANTHER" id="PTHR37781">
    <property type="entry name" value="TFIIH COMPLEX SUBUNIT"/>
    <property type="match status" value="1"/>
</dbReference>
<comment type="caution">
    <text evidence="2">The sequence shown here is derived from an EMBL/GenBank/DDBJ whole genome shotgun (WGS) entry which is preliminary data.</text>
</comment>
<protein>
    <submittedName>
        <fullName evidence="2">Uncharacterized protein</fullName>
    </submittedName>
</protein>
<feature type="region of interest" description="Disordered" evidence="1">
    <location>
        <begin position="1"/>
        <end position="46"/>
    </location>
</feature>
<dbReference type="GO" id="GO:0005675">
    <property type="term" value="C:transcription factor TFIIH holo complex"/>
    <property type="evidence" value="ECO:0007669"/>
    <property type="project" value="TreeGrafter"/>
</dbReference>
<dbReference type="Pfam" id="PF17110">
    <property type="entry name" value="TFB6"/>
    <property type="match status" value="1"/>
</dbReference>
<evidence type="ECO:0000256" key="1">
    <source>
        <dbReference type="SAM" id="MobiDB-lite"/>
    </source>
</evidence>
<gene>
    <name evidence="2" type="ORF">OGAPHI_002003</name>
</gene>
<dbReference type="GeneID" id="70233970"/>